<dbReference type="Pfam" id="PF13520">
    <property type="entry name" value="AA_permease_2"/>
    <property type="match status" value="1"/>
</dbReference>
<keyword evidence="4 5" id="KW-0472">Membrane</keyword>
<dbReference type="InterPro" id="IPR050598">
    <property type="entry name" value="AminoAcid_Transporter"/>
</dbReference>
<evidence type="ECO:0000256" key="1">
    <source>
        <dbReference type="ARBA" id="ARBA00004141"/>
    </source>
</evidence>
<dbReference type="EMBL" id="JARKHS020029038">
    <property type="protein sequence ID" value="KAK8763741.1"/>
    <property type="molecule type" value="Genomic_DNA"/>
</dbReference>
<keyword evidence="7" id="KW-1185">Reference proteome</keyword>
<evidence type="ECO:0000256" key="4">
    <source>
        <dbReference type="ARBA" id="ARBA00023136"/>
    </source>
</evidence>
<name>A0AAQ4DMQ1_AMBAM</name>
<feature type="transmembrane region" description="Helical" evidence="5">
    <location>
        <begin position="57"/>
        <end position="79"/>
    </location>
</feature>
<evidence type="ECO:0000313" key="7">
    <source>
        <dbReference type="Proteomes" id="UP001321473"/>
    </source>
</evidence>
<gene>
    <name evidence="6" type="ORF">V5799_033650</name>
</gene>
<evidence type="ECO:0000313" key="6">
    <source>
        <dbReference type="EMBL" id="KAK8763741.1"/>
    </source>
</evidence>
<dbReference type="PANTHER" id="PTHR11785">
    <property type="entry name" value="AMINO ACID TRANSPORTER"/>
    <property type="match status" value="1"/>
</dbReference>
<dbReference type="GO" id="GO:0016020">
    <property type="term" value="C:membrane"/>
    <property type="evidence" value="ECO:0007669"/>
    <property type="project" value="UniProtKB-SubCell"/>
</dbReference>
<reference evidence="6 7" key="1">
    <citation type="journal article" date="2023" name="Arcadia Sci">
        <title>De novo assembly of a long-read Amblyomma americanum tick genome.</title>
        <authorList>
            <person name="Chou S."/>
            <person name="Poskanzer K.E."/>
            <person name="Rollins M."/>
            <person name="Thuy-Boun P.S."/>
        </authorList>
    </citation>
    <scope>NUCLEOTIDE SEQUENCE [LARGE SCALE GENOMIC DNA]</scope>
    <source>
        <strain evidence="6">F_SG_1</strain>
        <tissue evidence="6">Salivary glands</tissue>
    </source>
</reference>
<dbReference type="GO" id="GO:0015179">
    <property type="term" value="F:L-amino acid transmembrane transporter activity"/>
    <property type="evidence" value="ECO:0007669"/>
    <property type="project" value="TreeGrafter"/>
</dbReference>
<protein>
    <submittedName>
        <fullName evidence="6">Uncharacterized protein</fullName>
    </submittedName>
</protein>
<comment type="caution">
    <text evidence="6">The sequence shown here is derived from an EMBL/GenBank/DDBJ whole genome shotgun (WGS) entry which is preliminary data.</text>
</comment>
<evidence type="ECO:0000256" key="2">
    <source>
        <dbReference type="ARBA" id="ARBA00022692"/>
    </source>
</evidence>
<dbReference type="Proteomes" id="UP001321473">
    <property type="component" value="Unassembled WGS sequence"/>
</dbReference>
<keyword evidence="3 5" id="KW-1133">Transmembrane helix</keyword>
<proteinExistence type="predicted"/>
<accession>A0AAQ4DMQ1</accession>
<dbReference type="InterPro" id="IPR002293">
    <property type="entry name" value="AA/rel_permease1"/>
</dbReference>
<evidence type="ECO:0000256" key="3">
    <source>
        <dbReference type="ARBA" id="ARBA00022989"/>
    </source>
</evidence>
<keyword evidence="2 5" id="KW-0812">Transmembrane</keyword>
<dbReference type="Gene3D" id="1.20.1740.10">
    <property type="entry name" value="Amino acid/polyamine transporter I"/>
    <property type="match status" value="1"/>
</dbReference>
<evidence type="ECO:0000256" key="5">
    <source>
        <dbReference type="SAM" id="Phobius"/>
    </source>
</evidence>
<sequence length="108" mass="11307">MAEPTRNVRRSLMAGLLVTTVVYVLTNSAYATVLDFGALASTQAIAWAFALNVWGDVAYVAIPVAVSISVFGALCASFFSSPASSYLQPGQGTCLVCYFSSPSSPVSR</sequence>
<organism evidence="6 7">
    <name type="scientific">Amblyomma americanum</name>
    <name type="common">Lone star tick</name>
    <dbReference type="NCBI Taxonomy" id="6943"/>
    <lineage>
        <taxon>Eukaryota</taxon>
        <taxon>Metazoa</taxon>
        <taxon>Ecdysozoa</taxon>
        <taxon>Arthropoda</taxon>
        <taxon>Chelicerata</taxon>
        <taxon>Arachnida</taxon>
        <taxon>Acari</taxon>
        <taxon>Parasitiformes</taxon>
        <taxon>Ixodida</taxon>
        <taxon>Ixodoidea</taxon>
        <taxon>Ixodidae</taxon>
        <taxon>Amblyomminae</taxon>
        <taxon>Amblyomma</taxon>
    </lineage>
</organism>
<comment type="subcellular location">
    <subcellularLocation>
        <location evidence="1">Membrane</location>
        <topology evidence="1">Multi-pass membrane protein</topology>
    </subcellularLocation>
</comment>
<dbReference type="AlphaFoldDB" id="A0AAQ4DMQ1"/>
<feature type="transmembrane region" description="Helical" evidence="5">
    <location>
        <begin position="12"/>
        <end position="33"/>
    </location>
</feature>
<dbReference type="PANTHER" id="PTHR11785:SF516">
    <property type="entry name" value="AMINO ACID PERMEASE_ SLC12A DOMAIN-CONTAINING PROTEIN"/>
    <property type="match status" value="1"/>
</dbReference>